<sequence length="209" mass="23787">MKKYGLLSVLLLCLTACSAPRQAEKAASRNAIVWTNQLVEPLLVFDNSVISYRLKSKYRRRAVPFSATEKALPLKGDTYNYDLNSLDGRYYTVAERKDKNGYDYKLIVYNTGGDNDTEILVTQLISYKQGKPIDALLLELNFTFEIAYSSRYTVDNKSIQIDQYAINGLQCSEDGDIIGTKEVPDSTVWRLVYHIKDGQFMPASIRRIK</sequence>
<accession>A0A929WZC5</accession>
<protein>
    <recommendedName>
        <fullName evidence="4">Lipoprotein</fullName>
    </recommendedName>
</protein>
<proteinExistence type="predicted"/>
<name>A0A929WZC5_9BACT</name>
<dbReference type="AlphaFoldDB" id="A0A929WZC5"/>
<evidence type="ECO:0000313" key="2">
    <source>
        <dbReference type="EMBL" id="MBF0969701.1"/>
    </source>
</evidence>
<organism evidence="2 3">
    <name type="scientific">Alloprevotella tannerae</name>
    <dbReference type="NCBI Taxonomy" id="76122"/>
    <lineage>
        <taxon>Bacteria</taxon>
        <taxon>Pseudomonadati</taxon>
        <taxon>Bacteroidota</taxon>
        <taxon>Bacteroidia</taxon>
        <taxon>Bacteroidales</taxon>
        <taxon>Prevotellaceae</taxon>
        <taxon>Alloprevotella</taxon>
    </lineage>
</organism>
<evidence type="ECO:0000256" key="1">
    <source>
        <dbReference type="SAM" id="SignalP"/>
    </source>
</evidence>
<evidence type="ECO:0000313" key="3">
    <source>
        <dbReference type="Proteomes" id="UP000704068"/>
    </source>
</evidence>
<feature type="chain" id="PRO_5037303506" description="Lipoprotein" evidence="1">
    <location>
        <begin position="24"/>
        <end position="209"/>
    </location>
</feature>
<dbReference type="EMBL" id="JABZGR010000002">
    <property type="protein sequence ID" value="MBF0969701.1"/>
    <property type="molecule type" value="Genomic_DNA"/>
</dbReference>
<gene>
    <name evidence="2" type="ORF">HXK21_01470</name>
</gene>
<feature type="signal peptide" evidence="1">
    <location>
        <begin position="1"/>
        <end position="23"/>
    </location>
</feature>
<keyword evidence="1" id="KW-0732">Signal</keyword>
<dbReference type="RefSeq" id="WP_303762803.1">
    <property type="nucleotide sequence ID" value="NZ_JABZGR010000002.1"/>
</dbReference>
<dbReference type="Proteomes" id="UP000704068">
    <property type="component" value="Unassembled WGS sequence"/>
</dbReference>
<evidence type="ECO:0008006" key="4">
    <source>
        <dbReference type="Google" id="ProtNLM"/>
    </source>
</evidence>
<reference evidence="2" key="1">
    <citation type="submission" date="2020-04" db="EMBL/GenBank/DDBJ databases">
        <title>Deep metagenomics examines the oral microbiome during advanced dental caries in children, revealing novel taxa and co-occurrences with host molecules.</title>
        <authorList>
            <person name="Baker J.L."/>
            <person name="Morton J.T."/>
            <person name="Dinis M."/>
            <person name="Alvarez R."/>
            <person name="Tran N.C."/>
            <person name="Knight R."/>
            <person name="Edlund A."/>
        </authorList>
    </citation>
    <scope>NUCLEOTIDE SEQUENCE</scope>
    <source>
        <strain evidence="2">JCVI_34_bin.1</strain>
    </source>
</reference>
<comment type="caution">
    <text evidence="2">The sequence shown here is derived from an EMBL/GenBank/DDBJ whole genome shotgun (WGS) entry which is preliminary data.</text>
</comment>